<dbReference type="PANTHER" id="PTHR13211:SF0">
    <property type="entry name" value="TELOMERASE CAJAL BODY PROTEIN 1"/>
    <property type="match status" value="1"/>
</dbReference>
<dbReference type="InterPro" id="IPR051150">
    <property type="entry name" value="SWT21/TCAB1_mRNA_Telomere"/>
</dbReference>
<accession>A0AAP0PUV1</accession>
<dbReference type="InterPro" id="IPR015943">
    <property type="entry name" value="WD40/YVTN_repeat-like_dom_sf"/>
</dbReference>
<organism evidence="1 2">
    <name type="scientific">Stephania japonica</name>
    <dbReference type="NCBI Taxonomy" id="461633"/>
    <lineage>
        <taxon>Eukaryota</taxon>
        <taxon>Viridiplantae</taxon>
        <taxon>Streptophyta</taxon>
        <taxon>Embryophyta</taxon>
        <taxon>Tracheophyta</taxon>
        <taxon>Spermatophyta</taxon>
        <taxon>Magnoliopsida</taxon>
        <taxon>Ranunculales</taxon>
        <taxon>Menispermaceae</taxon>
        <taxon>Menispermoideae</taxon>
        <taxon>Cissampelideae</taxon>
        <taxon>Stephania</taxon>
    </lineage>
</organism>
<reference evidence="1 2" key="1">
    <citation type="submission" date="2024-01" db="EMBL/GenBank/DDBJ databases">
        <title>Genome assemblies of Stephania.</title>
        <authorList>
            <person name="Yang L."/>
        </authorList>
    </citation>
    <scope>NUCLEOTIDE SEQUENCE [LARGE SCALE GENOMIC DNA]</scope>
    <source>
        <strain evidence="1">QJT</strain>
        <tissue evidence="1">Leaf</tissue>
    </source>
</reference>
<evidence type="ECO:0000313" key="2">
    <source>
        <dbReference type="Proteomes" id="UP001417504"/>
    </source>
</evidence>
<dbReference type="Gene3D" id="2.130.10.10">
    <property type="entry name" value="YVTN repeat-like/Quinoprotein amine dehydrogenase"/>
    <property type="match status" value="1"/>
</dbReference>
<dbReference type="InterPro" id="IPR036322">
    <property type="entry name" value="WD40_repeat_dom_sf"/>
</dbReference>
<name>A0AAP0PUV1_9MAGN</name>
<dbReference type="SUPFAM" id="SSF50978">
    <property type="entry name" value="WD40 repeat-like"/>
    <property type="match status" value="1"/>
</dbReference>
<proteinExistence type="predicted"/>
<gene>
    <name evidence="1" type="ORF">Sjap_002784</name>
</gene>
<protein>
    <submittedName>
        <fullName evidence="1">Uncharacterized protein</fullName>
    </submittedName>
</protein>
<dbReference type="AlphaFoldDB" id="A0AAP0PUV1"/>
<sequence length="162" mass="18401">MIGGSGQRTRELNKLEISICISVIPFELQRIIVVPKMAEEQANEHLQKLVSESEAQTEPVEPTEADCGYAHSWSVLGLDVPPRQTSHFYKQFMSAENHNNFFKSVKWSPDGSCFLTILDDNAFRLFDVEVPSNAGESKEDRLLLMMVSFVFEQLWNYVGLEA</sequence>
<comment type="caution">
    <text evidence="1">The sequence shown here is derived from an EMBL/GenBank/DDBJ whole genome shotgun (WGS) entry which is preliminary data.</text>
</comment>
<keyword evidence="2" id="KW-1185">Reference proteome</keyword>
<evidence type="ECO:0000313" key="1">
    <source>
        <dbReference type="EMBL" id="KAK9155304.1"/>
    </source>
</evidence>
<dbReference type="PANTHER" id="PTHR13211">
    <property type="entry name" value="TELOMERASE CAJAL BODY PROTEIN 1"/>
    <property type="match status" value="1"/>
</dbReference>
<dbReference type="Proteomes" id="UP001417504">
    <property type="component" value="Unassembled WGS sequence"/>
</dbReference>
<dbReference type="EMBL" id="JBBNAE010000001">
    <property type="protein sequence ID" value="KAK9155304.1"/>
    <property type="molecule type" value="Genomic_DNA"/>
</dbReference>